<dbReference type="Gene3D" id="3.40.50.12780">
    <property type="entry name" value="N-terminal domain of ligase-like"/>
    <property type="match status" value="1"/>
</dbReference>
<reference evidence="11" key="1">
    <citation type="submission" date="2025-08" db="UniProtKB">
        <authorList>
            <consortium name="RefSeq"/>
        </authorList>
    </citation>
    <scope>IDENTIFICATION</scope>
</reference>
<dbReference type="GO" id="GO:0005789">
    <property type="term" value="C:endoplasmic reticulum membrane"/>
    <property type="evidence" value="ECO:0007669"/>
    <property type="project" value="TreeGrafter"/>
</dbReference>
<evidence type="ECO:0000313" key="11">
    <source>
        <dbReference type="RefSeq" id="XP_022110822.1"/>
    </source>
</evidence>
<protein>
    <recommendedName>
        <fullName evidence="4">long-chain-fatty-acid--CoA ligase</fullName>
        <ecNumber evidence="4">6.2.1.3</ecNumber>
    </recommendedName>
    <alternativeName>
        <fullName evidence="6">Long-chain-fatty-acid--CoA ligase</fullName>
    </alternativeName>
</protein>
<feature type="domain" description="AMP-dependent synthetase/ligase" evidence="8">
    <location>
        <begin position="67"/>
        <end position="423"/>
    </location>
</feature>
<dbReference type="NCBIfam" id="NF006134">
    <property type="entry name" value="PRK08279.1"/>
    <property type="match status" value="1"/>
</dbReference>
<dbReference type="GeneID" id="110990239"/>
<comment type="catalytic activity">
    <reaction evidence="7">
        <text>tetracosanoate + ATP + CoA = tetracosanoyl-CoA + AMP + diphosphate</text>
        <dbReference type="Rhea" id="RHEA:33639"/>
        <dbReference type="ChEBI" id="CHEBI:30616"/>
        <dbReference type="ChEBI" id="CHEBI:31014"/>
        <dbReference type="ChEBI" id="CHEBI:33019"/>
        <dbReference type="ChEBI" id="CHEBI:57287"/>
        <dbReference type="ChEBI" id="CHEBI:65052"/>
        <dbReference type="ChEBI" id="CHEBI:456215"/>
    </reaction>
    <physiologicalReaction direction="left-to-right" evidence="7">
        <dbReference type="Rhea" id="RHEA:33640"/>
    </physiologicalReaction>
</comment>
<dbReference type="OrthoDB" id="288590at2759"/>
<evidence type="ECO:0000259" key="8">
    <source>
        <dbReference type="Pfam" id="PF00501"/>
    </source>
</evidence>
<dbReference type="Pfam" id="PF13193">
    <property type="entry name" value="AMP-binding_C"/>
    <property type="match status" value="1"/>
</dbReference>
<comment type="catalytic activity">
    <reaction evidence="5">
        <text>a very long-chain fatty acid + ATP + CoA = a very long-chain fatty acyl-CoA + AMP + diphosphate</text>
        <dbReference type="Rhea" id="RHEA:54536"/>
        <dbReference type="ChEBI" id="CHEBI:30616"/>
        <dbReference type="ChEBI" id="CHEBI:33019"/>
        <dbReference type="ChEBI" id="CHEBI:57287"/>
        <dbReference type="ChEBI" id="CHEBI:58950"/>
        <dbReference type="ChEBI" id="CHEBI:138261"/>
        <dbReference type="ChEBI" id="CHEBI:456215"/>
    </reaction>
    <physiologicalReaction direction="left-to-right" evidence="5">
        <dbReference type="Rhea" id="RHEA:54537"/>
    </physiologicalReaction>
</comment>
<dbReference type="Gene3D" id="3.30.300.30">
    <property type="match status" value="1"/>
</dbReference>
<dbReference type="RefSeq" id="XP_022110822.1">
    <property type="nucleotide sequence ID" value="XM_022255130.1"/>
</dbReference>
<evidence type="ECO:0000259" key="9">
    <source>
        <dbReference type="Pfam" id="PF13193"/>
    </source>
</evidence>
<dbReference type="InterPro" id="IPR020845">
    <property type="entry name" value="AMP-binding_CS"/>
</dbReference>
<dbReference type="EC" id="6.2.1.3" evidence="4"/>
<organism evidence="10 11">
    <name type="scientific">Acanthaster planci</name>
    <name type="common">Crown-of-thorns starfish</name>
    <dbReference type="NCBI Taxonomy" id="133434"/>
    <lineage>
        <taxon>Eukaryota</taxon>
        <taxon>Metazoa</taxon>
        <taxon>Echinodermata</taxon>
        <taxon>Eleutherozoa</taxon>
        <taxon>Asterozoa</taxon>
        <taxon>Asteroidea</taxon>
        <taxon>Valvatacea</taxon>
        <taxon>Valvatida</taxon>
        <taxon>Acanthasteridae</taxon>
        <taxon>Acanthaster</taxon>
    </lineage>
</organism>
<evidence type="ECO:0000256" key="7">
    <source>
        <dbReference type="ARBA" id="ARBA00048666"/>
    </source>
</evidence>
<keyword evidence="10" id="KW-1185">Reference proteome</keyword>
<accession>A0A8B8A0D9</accession>
<dbReference type="GO" id="GO:0005886">
    <property type="term" value="C:plasma membrane"/>
    <property type="evidence" value="ECO:0007669"/>
    <property type="project" value="TreeGrafter"/>
</dbReference>
<gene>
    <name evidence="11" type="primary">LOC110990239</name>
</gene>
<evidence type="ECO:0000313" key="10">
    <source>
        <dbReference type="Proteomes" id="UP000694845"/>
    </source>
</evidence>
<sequence length="636" mass="71159">MTSPLSRRVAGVLAATLAGIPVATAGFLRLKYGPTVFQDLVDIRGSSAVLRVFKDIEEKNVQLCDFFEEHARNTPDKILVLYKDEVLTYGELDRQANQLAHFVQRSQVAARMDTVAIFMLNEPSFVVSWLAFTKLGLRIALLNYNLRGDVLLHCIKACNVKAIACSKDPLLLEALGSIKHELDALGTVVWVPGGPEVRDETLAHGLIPADTRDESCAPIPPTSRRQIASRNTALYIFTSGTTGVPKPAKVTHYRIMISSYASRPSVAFGPDDVIYCTLPLYHTAAFVISFAGMVRVGGRIVLSNFSARRFWDDVRKYKATVIPYIGELCRYLLAQPPRMDDGKYSHKIRYALGNGMAADIWEEFQKRFNIKHIHEFYGSTEGTYSFVNLDGKVGSVGRYPPVLAALTDVVVRVQCDMETAEPLRGSNGLCLLAPKGQTGLMLFRLNETMRFDGYQGDESVNQKKLVRNVKKHGDVFFNTGDLMLLDKDYYLYFKDRLGDTFRWKGENVATTEVAQVLNLFVSVEDTNVYGVQVPGNDGKAGMAAINLKQGHQLDPKGFYDHVVRSLPLYACPKFLRIMKEMEITGTFKHKKTDLAREGFDPNVISDPLFFMDVEKKTYAPLDKDAMRRIVFGKARL</sequence>
<evidence type="ECO:0000256" key="2">
    <source>
        <dbReference type="ARBA" id="ARBA00022598"/>
    </source>
</evidence>
<evidence type="ECO:0000256" key="1">
    <source>
        <dbReference type="ARBA" id="ARBA00006432"/>
    </source>
</evidence>
<keyword evidence="2" id="KW-0436">Ligase</keyword>
<dbReference type="GO" id="GO:0005324">
    <property type="term" value="F:long-chain fatty acid transmembrane transporter activity"/>
    <property type="evidence" value="ECO:0007669"/>
    <property type="project" value="TreeGrafter"/>
</dbReference>
<feature type="domain" description="AMP-binding enzyme C-terminal" evidence="9">
    <location>
        <begin position="512"/>
        <end position="588"/>
    </location>
</feature>
<dbReference type="InterPro" id="IPR042099">
    <property type="entry name" value="ANL_N_sf"/>
</dbReference>
<dbReference type="Pfam" id="PF00501">
    <property type="entry name" value="AMP-binding"/>
    <property type="match status" value="1"/>
</dbReference>
<dbReference type="GO" id="GO:0004467">
    <property type="term" value="F:long-chain fatty acid-CoA ligase activity"/>
    <property type="evidence" value="ECO:0007669"/>
    <property type="project" value="UniProtKB-EC"/>
</dbReference>
<dbReference type="Proteomes" id="UP000694845">
    <property type="component" value="Unplaced"/>
</dbReference>
<dbReference type="FunFam" id="3.30.300.30:FF:000002">
    <property type="entry name" value="Long-chain fatty acid transport protein 1"/>
    <property type="match status" value="1"/>
</dbReference>
<comment type="similarity">
    <text evidence="1">Belongs to the ATP-dependent AMP-binding enzyme family.</text>
</comment>
<dbReference type="GO" id="GO:0044539">
    <property type="term" value="P:long-chain fatty acid import into cell"/>
    <property type="evidence" value="ECO:0007669"/>
    <property type="project" value="TreeGrafter"/>
</dbReference>
<dbReference type="PROSITE" id="PS00455">
    <property type="entry name" value="AMP_BINDING"/>
    <property type="match status" value="1"/>
</dbReference>
<dbReference type="PANTHER" id="PTHR43107">
    <property type="entry name" value="LONG-CHAIN FATTY ACID TRANSPORT PROTEIN"/>
    <property type="match status" value="1"/>
</dbReference>
<dbReference type="AlphaFoldDB" id="A0A8B8A0D9"/>
<dbReference type="SUPFAM" id="SSF56801">
    <property type="entry name" value="Acetyl-CoA synthetase-like"/>
    <property type="match status" value="1"/>
</dbReference>
<evidence type="ECO:0000256" key="5">
    <source>
        <dbReference type="ARBA" id="ARBA00036527"/>
    </source>
</evidence>
<dbReference type="KEGG" id="aplc:110990239"/>
<proteinExistence type="inferred from homology"/>
<keyword evidence="3" id="KW-0443">Lipid metabolism</keyword>
<dbReference type="InterPro" id="IPR000873">
    <property type="entry name" value="AMP-dep_synth/lig_dom"/>
</dbReference>
<dbReference type="PANTHER" id="PTHR43107:SF22">
    <property type="entry name" value="VERY LONG-CHAIN ACYL-COA SYNTHETASE"/>
    <property type="match status" value="1"/>
</dbReference>
<dbReference type="OMA" id="IIHELYA"/>
<keyword evidence="3" id="KW-0276">Fatty acid metabolism</keyword>
<dbReference type="InterPro" id="IPR025110">
    <property type="entry name" value="AMP-bd_C"/>
</dbReference>
<evidence type="ECO:0000256" key="3">
    <source>
        <dbReference type="ARBA" id="ARBA00022832"/>
    </source>
</evidence>
<dbReference type="InterPro" id="IPR045851">
    <property type="entry name" value="AMP-bd_C_sf"/>
</dbReference>
<name>A0A8B8A0D9_ACAPL</name>
<evidence type="ECO:0000256" key="6">
    <source>
        <dbReference type="ARBA" id="ARBA00041297"/>
    </source>
</evidence>
<evidence type="ECO:0000256" key="4">
    <source>
        <dbReference type="ARBA" id="ARBA00026121"/>
    </source>
</evidence>